<gene>
    <name evidence="2" type="ORF">Pyxpy01_00101</name>
</gene>
<reference evidence="2" key="1">
    <citation type="journal article" date="2024" name="J. Gen. Virol.">
        <title>Novel phages of Pseudomonas syringae unveil numerous potential auxiliary metabolic genes.</title>
        <authorList>
            <person name="Feltin C."/>
            <person name="Garneau J.R."/>
            <person name="Morris C.E."/>
            <person name="Berard A."/>
            <person name="Torres-Barcelo C."/>
        </authorList>
    </citation>
    <scope>NUCLEOTIDE SEQUENCE</scope>
</reference>
<accession>A0AAU6VYA1</accession>
<keyword evidence="1" id="KW-1133">Transmembrane helix</keyword>
<name>A0AAU6VYA1_9VIRU</name>
<proteinExistence type="predicted"/>
<keyword evidence="1" id="KW-0812">Transmembrane</keyword>
<protein>
    <recommendedName>
        <fullName evidence="3">TMhelix containing protein</fullName>
    </recommendedName>
</protein>
<keyword evidence="1" id="KW-0472">Membrane</keyword>
<evidence type="ECO:0000313" key="2">
    <source>
        <dbReference type="EMBL" id="XAI69399.1"/>
    </source>
</evidence>
<feature type="transmembrane region" description="Helical" evidence="1">
    <location>
        <begin position="40"/>
        <end position="59"/>
    </location>
</feature>
<sequence>MTWSIGLIALIVWLLLGFLSCVWAVYDGWKKGDDITLFDVFLVVITTFAGPVFTVWLIAELMEGKGEMVLLKGKGK</sequence>
<evidence type="ECO:0000256" key="1">
    <source>
        <dbReference type="SAM" id="Phobius"/>
    </source>
</evidence>
<evidence type="ECO:0008006" key="3">
    <source>
        <dbReference type="Google" id="ProtNLM"/>
    </source>
</evidence>
<organism evidence="2">
    <name type="scientific">Pseudomonas phage Pyxpy01</name>
    <dbReference type="NCBI Taxonomy" id="3138546"/>
    <lineage>
        <taxon>Viruses</taxon>
    </lineage>
</organism>
<dbReference type="EMBL" id="PP179310">
    <property type="protein sequence ID" value="XAI69399.1"/>
    <property type="molecule type" value="Genomic_DNA"/>
</dbReference>